<dbReference type="AlphaFoldDB" id="A0A1Y1S686"/>
<protein>
    <submittedName>
        <fullName evidence="1">Uncharacterized protein</fullName>
    </submittedName>
</protein>
<evidence type="ECO:0000313" key="1">
    <source>
        <dbReference type="EMBL" id="ORD93965.1"/>
    </source>
</evidence>
<name>A0A1Y1S686_9MICR</name>
<keyword evidence="2" id="KW-1185">Reference proteome</keyword>
<gene>
    <name evidence="1" type="ORF">ECANGB1_1316</name>
</gene>
<dbReference type="VEuPathDB" id="MicrosporidiaDB:ECANGB1_1316"/>
<dbReference type="EMBL" id="LWDP01000037">
    <property type="protein sequence ID" value="ORD93965.1"/>
    <property type="molecule type" value="Genomic_DNA"/>
</dbReference>
<organism evidence="1 2">
    <name type="scientific">Enterospora canceri</name>
    <dbReference type="NCBI Taxonomy" id="1081671"/>
    <lineage>
        <taxon>Eukaryota</taxon>
        <taxon>Fungi</taxon>
        <taxon>Fungi incertae sedis</taxon>
        <taxon>Microsporidia</taxon>
        <taxon>Enterocytozoonidae</taxon>
        <taxon>Enterospora</taxon>
    </lineage>
</organism>
<dbReference type="Proteomes" id="UP000192639">
    <property type="component" value="Unassembled WGS sequence"/>
</dbReference>
<sequence>MAGDKKVFTLVDSESEQEAGEIVTTAIPFYKSHKSSCLSGGRLVGENRSPTILNYPAGNSRFKKELKKEYQTVKQGDRVAEESREFFMTNKFLEQGSCKASYEMVKNEELPGVETKRRQGPGGAVAVEFIRETAAKSSYQELAKELRETPKINENIFSKAGSQYSFRNTILITDRMIETYSKCSSAWVTYENHVSKNRACKVFGKTFYNQIEFDEFYRELSYSLWQAEEGRSCTIREYSLKYRDDECTLLIYSYGSGDGHLFGNGLDVAANRILVEKEGGVVELEHPMRLFQTNLFNNVLEVEHKNAVRYALNGGRILAVGNIGEIVEYKEVSYDLFTKR</sequence>
<proteinExistence type="predicted"/>
<reference evidence="1 2" key="1">
    <citation type="journal article" date="2017" name="Environ. Microbiol.">
        <title>Decay of the glycolytic pathway and adaptation to intranuclear parasitism within Enterocytozoonidae microsporidia.</title>
        <authorList>
            <person name="Wiredu Boakye D."/>
            <person name="Jaroenlak P."/>
            <person name="Prachumwat A."/>
            <person name="Williams T.A."/>
            <person name="Bateman K.S."/>
            <person name="Itsathitphaisarn O."/>
            <person name="Sritunyalucksana K."/>
            <person name="Paszkiewicz K.H."/>
            <person name="Moore K.A."/>
            <person name="Stentiford G.D."/>
            <person name="Williams B.A."/>
        </authorList>
    </citation>
    <scope>NUCLEOTIDE SEQUENCE [LARGE SCALE GENOMIC DNA]</scope>
    <source>
        <strain evidence="1 2">GB1</strain>
    </source>
</reference>
<dbReference type="OrthoDB" id="10680490at2759"/>
<evidence type="ECO:0000313" key="2">
    <source>
        <dbReference type="Proteomes" id="UP000192639"/>
    </source>
</evidence>
<accession>A0A1Y1S686</accession>
<comment type="caution">
    <text evidence="1">The sequence shown here is derived from an EMBL/GenBank/DDBJ whole genome shotgun (WGS) entry which is preliminary data.</text>
</comment>